<dbReference type="SUPFAM" id="SSF51351">
    <property type="entry name" value="Triosephosphate isomerase (TIM)"/>
    <property type="match status" value="1"/>
</dbReference>
<dbReference type="InterPro" id="IPR022896">
    <property type="entry name" value="TrioseP_Isoase_bac/euk"/>
</dbReference>
<dbReference type="GO" id="GO:0046166">
    <property type="term" value="P:glyceraldehyde-3-phosphate biosynthetic process"/>
    <property type="evidence" value="ECO:0007669"/>
    <property type="project" value="TreeGrafter"/>
</dbReference>
<dbReference type="InterPro" id="IPR035990">
    <property type="entry name" value="TIM_sf"/>
</dbReference>
<dbReference type="RefSeq" id="WP_046444801.1">
    <property type="nucleotide sequence ID" value="NZ_LAYJ01000133.1"/>
</dbReference>
<dbReference type="UniPathway" id="UPA00109">
    <property type="reaction ID" value="UER00189"/>
</dbReference>
<evidence type="ECO:0000313" key="12">
    <source>
        <dbReference type="Proteomes" id="UP000034076"/>
    </source>
</evidence>
<dbReference type="PROSITE" id="PS00171">
    <property type="entry name" value="TIM_1"/>
    <property type="match status" value="1"/>
</dbReference>
<evidence type="ECO:0000256" key="3">
    <source>
        <dbReference type="ARBA" id="ARBA00011940"/>
    </source>
</evidence>
<dbReference type="GO" id="GO:0006096">
    <property type="term" value="P:glycolytic process"/>
    <property type="evidence" value="ECO:0007669"/>
    <property type="project" value="UniProtKB-UniRule"/>
</dbReference>
<dbReference type="EMBL" id="LAYJ01000133">
    <property type="protein sequence ID" value="KKI49467.1"/>
    <property type="molecule type" value="Genomic_DNA"/>
</dbReference>
<evidence type="ECO:0000256" key="6">
    <source>
        <dbReference type="ARBA" id="ARBA00022490"/>
    </source>
</evidence>
<dbReference type="InterPro" id="IPR013785">
    <property type="entry name" value="Aldolase_TIM"/>
</dbReference>
<dbReference type="GO" id="GO:0005829">
    <property type="term" value="C:cytosol"/>
    <property type="evidence" value="ECO:0007669"/>
    <property type="project" value="TreeGrafter"/>
</dbReference>
<evidence type="ECO:0000256" key="9">
    <source>
        <dbReference type="HAMAP-Rule" id="MF_00147"/>
    </source>
</evidence>
<dbReference type="PATRIC" id="fig|270498.16.peg.3138"/>
<evidence type="ECO:0000256" key="4">
    <source>
        <dbReference type="ARBA" id="ARBA00019397"/>
    </source>
</evidence>
<name>A0A0M2NGA1_9FIRM</name>
<dbReference type="PANTHER" id="PTHR21139">
    <property type="entry name" value="TRIOSEPHOSPHATE ISOMERASE"/>
    <property type="match status" value="1"/>
</dbReference>
<dbReference type="Proteomes" id="UP000034076">
    <property type="component" value="Unassembled WGS sequence"/>
</dbReference>
<proteinExistence type="inferred from homology"/>
<dbReference type="UniPathway" id="UPA00138"/>
<keyword evidence="8 9" id="KW-0413">Isomerase</keyword>
<dbReference type="Gene3D" id="3.20.20.70">
    <property type="entry name" value="Aldolase class I"/>
    <property type="match status" value="1"/>
</dbReference>
<dbReference type="InterPro" id="IPR020861">
    <property type="entry name" value="Triosephosphate_isomerase_AS"/>
</dbReference>
<protein>
    <recommendedName>
        <fullName evidence="4 9">Triosephosphate isomerase</fullName>
        <shortName evidence="9">TIM</shortName>
        <shortName evidence="9">TPI</shortName>
        <ecNumber evidence="3 9">5.3.1.1</ecNumber>
    </recommendedName>
    <alternativeName>
        <fullName evidence="9">Triose-phosphate isomerase</fullName>
    </alternativeName>
</protein>
<evidence type="ECO:0000256" key="8">
    <source>
        <dbReference type="ARBA" id="ARBA00023235"/>
    </source>
</evidence>
<comment type="pathway">
    <text evidence="9 10">Carbohydrate biosynthesis; gluconeogenesis.</text>
</comment>
<comment type="catalytic activity">
    <reaction evidence="9 10">
        <text>D-glyceraldehyde 3-phosphate = dihydroxyacetone phosphate</text>
        <dbReference type="Rhea" id="RHEA:18585"/>
        <dbReference type="ChEBI" id="CHEBI:57642"/>
        <dbReference type="ChEBI" id="CHEBI:59776"/>
        <dbReference type="EC" id="5.3.1.1"/>
    </reaction>
</comment>
<comment type="caution">
    <text evidence="11">The sequence shown here is derived from an EMBL/GenBank/DDBJ whole genome shotgun (WGS) entry which is preliminary data.</text>
</comment>
<evidence type="ECO:0000256" key="1">
    <source>
        <dbReference type="ARBA" id="ARBA00004680"/>
    </source>
</evidence>
<evidence type="ECO:0000256" key="7">
    <source>
        <dbReference type="ARBA" id="ARBA00023152"/>
    </source>
</evidence>
<reference evidence="11 12" key="1">
    <citation type="submission" date="2015-04" db="EMBL/GenBank/DDBJ databases">
        <title>Draft genome sequence of bacteremic isolate Catabacter hongkongensis type strain HKU16T.</title>
        <authorList>
            <person name="Lau S.K."/>
            <person name="Teng J.L."/>
            <person name="Huang Y."/>
            <person name="Curreem S.O."/>
            <person name="Tsui S.K."/>
            <person name="Woo P.C."/>
        </authorList>
    </citation>
    <scope>NUCLEOTIDE SEQUENCE [LARGE SCALE GENOMIC DNA]</scope>
    <source>
        <strain evidence="11 12">HKU16</strain>
    </source>
</reference>
<dbReference type="EC" id="5.3.1.1" evidence="3 9"/>
<comment type="similarity">
    <text evidence="2 9 10">Belongs to the triosephosphate isomerase family.</text>
</comment>
<feature type="binding site" evidence="9">
    <location>
        <begin position="9"/>
        <end position="11"/>
    </location>
    <ligand>
        <name>substrate</name>
    </ligand>
</feature>
<dbReference type="PROSITE" id="PS51440">
    <property type="entry name" value="TIM_2"/>
    <property type="match status" value="1"/>
</dbReference>
<dbReference type="STRING" id="270498.CHK_3045"/>
<keyword evidence="7 9" id="KW-0324">Glycolysis</keyword>
<feature type="binding site" evidence="9">
    <location>
        <begin position="232"/>
        <end position="233"/>
    </location>
    <ligand>
        <name>substrate</name>
    </ligand>
</feature>
<comment type="subcellular location">
    <subcellularLocation>
        <location evidence="9 10">Cytoplasm</location>
    </subcellularLocation>
</comment>
<dbReference type="Pfam" id="PF00121">
    <property type="entry name" value="TIM"/>
    <property type="match status" value="1"/>
</dbReference>
<dbReference type="HAMAP" id="MF_00147_B">
    <property type="entry name" value="TIM_B"/>
    <property type="match status" value="1"/>
</dbReference>
<dbReference type="GO" id="GO:0004807">
    <property type="term" value="F:triose-phosphate isomerase activity"/>
    <property type="evidence" value="ECO:0007669"/>
    <property type="project" value="UniProtKB-UniRule"/>
</dbReference>
<keyword evidence="5 9" id="KW-0312">Gluconeogenesis</keyword>
<dbReference type="InterPro" id="IPR000652">
    <property type="entry name" value="Triosephosphate_isomerase"/>
</dbReference>
<dbReference type="PANTHER" id="PTHR21139:SF42">
    <property type="entry name" value="TRIOSEPHOSPHATE ISOMERASE"/>
    <property type="match status" value="1"/>
</dbReference>
<feature type="binding site" evidence="9">
    <location>
        <position position="172"/>
    </location>
    <ligand>
        <name>substrate</name>
    </ligand>
</feature>
<evidence type="ECO:0000256" key="2">
    <source>
        <dbReference type="ARBA" id="ARBA00007422"/>
    </source>
</evidence>
<dbReference type="FunFam" id="3.20.20.70:FF:000016">
    <property type="entry name" value="Triosephosphate isomerase"/>
    <property type="match status" value="1"/>
</dbReference>
<comment type="subunit">
    <text evidence="9 10">Homodimer.</text>
</comment>
<keyword evidence="12" id="KW-1185">Reference proteome</keyword>
<dbReference type="NCBIfam" id="TIGR00419">
    <property type="entry name" value="tim"/>
    <property type="match status" value="1"/>
</dbReference>
<accession>A0A0M2NGA1</accession>
<dbReference type="OrthoDB" id="9809429at2"/>
<feature type="active site" description="Electrophile" evidence="9">
    <location>
        <position position="94"/>
    </location>
</feature>
<evidence type="ECO:0000256" key="10">
    <source>
        <dbReference type="RuleBase" id="RU363013"/>
    </source>
</evidence>
<comment type="function">
    <text evidence="9">Involved in the gluconeogenesis. Catalyzes stereospecifically the conversion of dihydroxyacetone phosphate (DHAP) to D-glyceraldehyde-3-phosphate (G3P).</text>
</comment>
<dbReference type="CDD" id="cd00311">
    <property type="entry name" value="TIM"/>
    <property type="match status" value="1"/>
</dbReference>
<keyword evidence="6 9" id="KW-0963">Cytoplasm</keyword>
<sequence length="247" mass="26499">MRRPIIAGNWKMNKTPSETIKLISELKPLVAGANAQVVVCPTSVCLFAAKGAAEGSNIAIGAQNVFFEDAGAYTGEISCDSLLELGVEFVIIGHSERRQYFAETDETVNKKVLKALQKGLKPIICVGEHLKEKEHGITNEIVRMQTKLALEGVLANDIENIVIAYEPVWAIGTGLTATSQEANNTIREIRKAVGELYGERAEDIRIQYGGSMNAGNASELMGMSDIDGGLIGGASLKAADFAKVVNY</sequence>
<dbReference type="AlphaFoldDB" id="A0A0M2NGA1"/>
<organism evidence="11 12">
    <name type="scientific">Christensenella hongkongensis</name>
    <dbReference type="NCBI Taxonomy" id="270498"/>
    <lineage>
        <taxon>Bacteria</taxon>
        <taxon>Bacillati</taxon>
        <taxon>Bacillota</taxon>
        <taxon>Clostridia</taxon>
        <taxon>Christensenellales</taxon>
        <taxon>Christensenellaceae</taxon>
        <taxon>Christensenella</taxon>
    </lineage>
</organism>
<gene>
    <name evidence="9" type="primary">tpiA</name>
    <name evidence="11" type="ORF">CHK_3045</name>
</gene>
<feature type="binding site" evidence="9">
    <location>
        <position position="211"/>
    </location>
    <ligand>
        <name>substrate</name>
    </ligand>
</feature>
<dbReference type="GO" id="GO:0019563">
    <property type="term" value="P:glycerol catabolic process"/>
    <property type="evidence" value="ECO:0007669"/>
    <property type="project" value="TreeGrafter"/>
</dbReference>
<dbReference type="GO" id="GO:0006094">
    <property type="term" value="P:gluconeogenesis"/>
    <property type="evidence" value="ECO:0007669"/>
    <property type="project" value="UniProtKB-UniRule"/>
</dbReference>
<evidence type="ECO:0000313" key="11">
    <source>
        <dbReference type="EMBL" id="KKI49467.1"/>
    </source>
</evidence>
<evidence type="ECO:0000256" key="5">
    <source>
        <dbReference type="ARBA" id="ARBA00022432"/>
    </source>
</evidence>
<feature type="active site" description="Proton acceptor" evidence="9">
    <location>
        <position position="166"/>
    </location>
</feature>
<comment type="pathway">
    <text evidence="1 9 10">Carbohydrate degradation; glycolysis; D-glyceraldehyde 3-phosphate from glycerone phosphate: step 1/1.</text>
</comment>